<dbReference type="EMBL" id="AOTZ01000009">
    <property type="protein sequence ID" value="EZP75038.1"/>
    <property type="molecule type" value="Genomic_DNA"/>
</dbReference>
<dbReference type="Gene3D" id="3.40.50.300">
    <property type="entry name" value="P-loop containing nucleotide triphosphate hydrolases"/>
    <property type="match status" value="1"/>
</dbReference>
<dbReference type="InterPro" id="IPR027417">
    <property type="entry name" value="P-loop_NTPase"/>
</dbReference>
<evidence type="ECO:0000256" key="2">
    <source>
        <dbReference type="ARBA" id="ARBA00011322"/>
    </source>
</evidence>
<dbReference type="AlphaFoldDB" id="A0ABC9VAH5"/>
<accession>A0ABC9VAH5</accession>
<feature type="coiled-coil region" evidence="4">
    <location>
        <begin position="350"/>
        <end position="377"/>
    </location>
</feature>
<feature type="coiled-coil region" evidence="4">
    <location>
        <begin position="216"/>
        <end position="274"/>
    </location>
</feature>
<comment type="caution">
    <text evidence="5">The sequence shown here is derived from an EMBL/GenBank/DDBJ whole genome shotgun (WGS) entry which is preliminary data.</text>
</comment>
<reference evidence="5 6" key="1">
    <citation type="journal article" date="2014" name="Appl. Microbiol. Biotechnol.">
        <title>Transformable facultative thermophile Geobacillus stearothermophilus NUB3621 as a host strain for metabolic engineering.</title>
        <authorList>
            <person name="Blanchard K."/>
            <person name="Robic S."/>
            <person name="Matsumura I."/>
        </authorList>
    </citation>
    <scope>NUCLEOTIDE SEQUENCE [LARGE SCALE GENOMIC DNA]</scope>
    <source>
        <strain evidence="5 6">NUB3621</strain>
    </source>
</reference>
<evidence type="ECO:0000313" key="6">
    <source>
        <dbReference type="Proteomes" id="UP000023566"/>
    </source>
</evidence>
<sequence length="507" mass="58413">MVITFQKLMLANFKNHAALEIEFGDITNIQGRNGAGKSSIGDAITWLLYGTDIMGNKLEPKPIGEDDAETKVELLLQVDDKQILLGRSQKKTAKYYINEVPEKATKFNELVASLFDKDLFLSLFNPTYFFTQHWQEQRKQLLQYVSEPFNKEVLAAMSKVRAKQLEPELKKHPLDDVEKIHRERYRKRDTEYVRASERVKTLTEQLEKYGDSSLDISALQVELKSLQEKRFKIDEDLLPQREIQLQRAGLEKEIEMLKQNILRQKEIAAQIKAEPIQEHCHTCGQPLNDEAIEKVKANKAARLKKEVETGKRMVEKYNALVEQLKQIPVVEIQPIDTTEIDARILELKGQIQQHSQIEQLKQEIELAKQQLEIIRQERNESLALIDAIKEFRSKQAELMVQKVDKLFEKISVRLYEEQKNGELRDTFEIEMDGKPYSKLSTAEKIKCGLELIEVLSKQSDVIAPTFIDNAESILSFIKPSGQLIVARVVDADLEIKTVSLKEEVVSE</sequence>
<keyword evidence="6" id="KW-1185">Reference proteome</keyword>
<comment type="subunit">
    <text evidence="2">Heterodimer of SbcC and SbcD.</text>
</comment>
<comment type="similarity">
    <text evidence="1">Belongs to the SMC family. SbcC subfamily.</text>
</comment>
<dbReference type="RefSeq" id="WP_043906032.1">
    <property type="nucleotide sequence ID" value="NZ_CM002692.1"/>
</dbReference>
<keyword evidence="4" id="KW-0175">Coiled coil</keyword>
<evidence type="ECO:0000313" key="5">
    <source>
        <dbReference type="EMBL" id="EZP75038.1"/>
    </source>
</evidence>
<name>A0ABC9VAH5_9BACL</name>
<protein>
    <recommendedName>
        <fullName evidence="3">Nuclease SbcCD subunit C</fullName>
    </recommendedName>
</protein>
<dbReference type="Proteomes" id="UP000023566">
    <property type="component" value="Chromosome"/>
</dbReference>
<proteinExistence type="inferred from homology"/>
<gene>
    <name evidence="5" type="ORF">H839_16098</name>
</gene>
<organism evidence="5 6">
    <name type="scientific">Parageobacillus genomosp. 1</name>
    <dbReference type="NCBI Taxonomy" id="1295642"/>
    <lineage>
        <taxon>Bacteria</taxon>
        <taxon>Bacillati</taxon>
        <taxon>Bacillota</taxon>
        <taxon>Bacilli</taxon>
        <taxon>Bacillales</taxon>
        <taxon>Anoxybacillaceae</taxon>
        <taxon>Parageobacillus</taxon>
    </lineage>
</organism>
<dbReference type="PANTHER" id="PTHR32114:SF2">
    <property type="entry name" value="ABC TRANSPORTER ABCH.3"/>
    <property type="match status" value="1"/>
</dbReference>
<evidence type="ECO:0000256" key="3">
    <source>
        <dbReference type="ARBA" id="ARBA00013368"/>
    </source>
</evidence>
<dbReference type="SUPFAM" id="SSF52540">
    <property type="entry name" value="P-loop containing nucleoside triphosphate hydrolases"/>
    <property type="match status" value="1"/>
</dbReference>
<evidence type="ECO:0000256" key="4">
    <source>
        <dbReference type="SAM" id="Coils"/>
    </source>
</evidence>
<dbReference type="PANTHER" id="PTHR32114">
    <property type="entry name" value="ABC TRANSPORTER ABCH.3"/>
    <property type="match status" value="1"/>
</dbReference>
<evidence type="ECO:0000256" key="1">
    <source>
        <dbReference type="ARBA" id="ARBA00006930"/>
    </source>
</evidence>